<dbReference type="Gene3D" id="1.20.58.730">
    <property type="match status" value="1"/>
</dbReference>
<keyword evidence="4 9" id="KW-0132">Cell division</keyword>
<evidence type="ECO:0000256" key="1">
    <source>
        <dbReference type="ARBA" id="ARBA00004629"/>
    </source>
</evidence>
<dbReference type="GO" id="GO:0034501">
    <property type="term" value="P:protein localization to kinetochore"/>
    <property type="evidence" value="ECO:0007669"/>
    <property type="project" value="UniProtKB-UniRule"/>
</dbReference>
<organism evidence="10 11">
    <name type="scientific">Sphenodon punctatus</name>
    <name type="common">Tuatara</name>
    <name type="synonym">Hatteria punctata</name>
    <dbReference type="NCBI Taxonomy" id="8508"/>
    <lineage>
        <taxon>Eukaryota</taxon>
        <taxon>Metazoa</taxon>
        <taxon>Chordata</taxon>
        <taxon>Craniata</taxon>
        <taxon>Vertebrata</taxon>
        <taxon>Euteleostomi</taxon>
        <taxon>Lepidosauria</taxon>
        <taxon>Sphenodontia</taxon>
        <taxon>Sphenodontidae</taxon>
        <taxon>Sphenodon</taxon>
    </lineage>
</organism>
<comment type="subunit">
    <text evidence="9">Component of the RZZ complex.</text>
</comment>
<sequence length="303" mass="35081">LRTGDKIAGMKFHMVTCIYINIYCLKELKKAHKIRHHTYTVTTKGFAQYELFRTTSLEDTFIESESNIYVYIAWNTVDKILQIPPLSSAATLNTILAPVDPRSPVYQLHGEFQFLLVLSEGLKTGISDWPEPIETKTAVKLVRELLDDLKNKLYGFDTSVNRNETEGGQYDVSCFIGQELATLTYLDYFIDTSVDLQEQVHRIQKLHHMLEIVVSCRLLLKFKHENLFPLTQSCIKYYKENPLNEKHVFQLPIWPTLIWRVEISTEHMTSSSLDLARDTTICCNSEERMYFITMANCSQVSFT</sequence>
<dbReference type="GO" id="GO:0051301">
    <property type="term" value="P:cell division"/>
    <property type="evidence" value="ECO:0007669"/>
    <property type="project" value="UniProtKB-UniRule"/>
</dbReference>
<comment type="subcellular location">
    <subcellularLocation>
        <location evidence="1 9">Chromosome</location>
        <location evidence="1 9">Centromere</location>
        <location evidence="1 9">Kinetochore</location>
    </subcellularLocation>
</comment>
<dbReference type="PANTHER" id="PTHR15995">
    <property type="entry name" value="PROTEIN ZWILCH HOMOLOG"/>
    <property type="match status" value="1"/>
</dbReference>
<dbReference type="InterPro" id="IPR018630">
    <property type="entry name" value="Zwilch"/>
</dbReference>
<dbReference type="AlphaFoldDB" id="A0A8D0GQQ5"/>
<evidence type="ECO:0000256" key="7">
    <source>
        <dbReference type="ARBA" id="ARBA00023306"/>
    </source>
</evidence>
<dbReference type="PANTHER" id="PTHR15995:SF1">
    <property type="entry name" value="PROTEIN ZWILCH HOMOLOG"/>
    <property type="match status" value="1"/>
</dbReference>
<evidence type="ECO:0000256" key="4">
    <source>
        <dbReference type="ARBA" id="ARBA00022618"/>
    </source>
</evidence>
<keyword evidence="3 9" id="KW-0158">Chromosome</keyword>
<keyword evidence="11" id="KW-1185">Reference proteome</keyword>
<evidence type="ECO:0000256" key="9">
    <source>
        <dbReference type="RuleBase" id="RU369076"/>
    </source>
</evidence>
<proteinExistence type="inferred from homology"/>
<dbReference type="GO" id="GO:0007094">
    <property type="term" value="P:mitotic spindle assembly checkpoint signaling"/>
    <property type="evidence" value="ECO:0007669"/>
    <property type="project" value="UniProtKB-UniRule"/>
</dbReference>
<dbReference type="Proteomes" id="UP000694392">
    <property type="component" value="Unplaced"/>
</dbReference>
<evidence type="ECO:0000313" key="11">
    <source>
        <dbReference type="Proteomes" id="UP000694392"/>
    </source>
</evidence>
<comment type="function">
    <text evidence="9">Essential component of the mitotic checkpoint, which prevents cells from prematurely exiting mitosis. Required for the assembly of the dynein-dynactin and MAD1-MAD2 complexes onto kinetochores. Its function related to the spindle assembly machinery is proposed to depend on its association in the mitotic RZZ complex.</text>
</comment>
<dbReference type="Pfam" id="PF09817">
    <property type="entry name" value="Zwilch"/>
    <property type="match status" value="2"/>
</dbReference>
<reference evidence="10" key="2">
    <citation type="submission" date="2025-09" db="UniProtKB">
        <authorList>
            <consortium name="Ensembl"/>
        </authorList>
    </citation>
    <scope>IDENTIFICATION</scope>
</reference>
<name>A0A8D0GQQ5_SPHPU</name>
<evidence type="ECO:0000256" key="2">
    <source>
        <dbReference type="ARBA" id="ARBA00009062"/>
    </source>
</evidence>
<evidence type="ECO:0000256" key="3">
    <source>
        <dbReference type="ARBA" id="ARBA00022454"/>
    </source>
</evidence>
<dbReference type="GeneTree" id="ENSGT00390000013696"/>
<reference evidence="10" key="1">
    <citation type="submission" date="2025-08" db="UniProtKB">
        <authorList>
            <consortium name="Ensembl"/>
        </authorList>
    </citation>
    <scope>IDENTIFICATION</scope>
</reference>
<keyword evidence="8 9" id="KW-0137">Centromere</keyword>
<protein>
    <recommendedName>
        <fullName evidence="9">Protein zwilch</fullName>
    </recommendedName>
</protein>
<keyword evidence="6 9" id="KW-0995">Kinetochore</keyword>
<dbReference type="Gene3D" id="6.10.140.520">
    <property type="match status" value="1"/>
</dbReference>
<dbReference type="Gene3D" id="2.20.25.230">
    <property type="match status" value="1"/>
</dbReference>
<keyword evidence="5 9" id="KW-0498">Mitosis</keyword>
<evidence type="ECO:0000256" key="5">
    <source>
        <dbReference type="ARBA" id="ARBA00022776"/>
    </source>
</evidence>
<evidence type="ECO:0000313" key="10">
    <source>
        <dbReference type="Ensembl" id="ENSSPUP00000009827.1"/>
    </source>
</evidence>
<dbReference type="Ensembl" id="ENSSPUT00000010474.1">
    <property type="protein sequence ID" value="ENSSPUP00000009827.1"/>
    <property type="gene ID" value="ENSSPUG00000007606.1"/>
</dbReference>
<evidence type="ECO:0000256" key="6">
    <source>
        <dbReference type="ARBA" id="ARBA00022838"/>
    </source>
</evidence>
<keyword evidence="7 9" id="KW-0131">Cell cycle</keyword>
<accession>A0A8D0GQQ5</accession>
<evidence type="ECO:0000256" key="8">
    <source>
        <dbReference type="ARBA" id="ARBA00023328"/>
    </source>
</evidence>
<comment type="similarity">
    <text evidence="2 9">Belongs to the ZWILCH family.</text>
</comment>
<dbReference type="GO" id="GO:1990423">
    <property type="term" value="C:RZZ complex"/>
    <property type="evidence" value="ECO:0007669"/>
    <property type="project" value="UniProtKB-UniRule"/>
</dbReference>